<feature type="transmembrane region" description="Helical" evidence="6">
    <location>
        <begin position="92"/>
        <end position="109"/>
    </location>
</feature>
<proteinExistence type="inferred from homology"/>
<feature type="transmembrane region" description="Helical" evidence="6">
    <location>
        <begin position="188"/>
        <end position="210"/>
    </location>
</feature>
<name>A0ABM3MKZ2_GALME</name>
<evidence type="ECO:0000256" key="3">
    <source>
        <dbReference type="ARBA" id="ARBA00022692"/>
    </source>
</evidence>
<feature type="transmembrane region" description="Helical" evidence="6">
    <location>
        <begin position="266"/>
        <end position="288"/>
    </location>
</feature>
<protein>
    <recommendedName>
        <fullName evidence="6">Gustatory receptor</fullName>
    </recommendedName>
</protein>
<evidence type="ECO:0000256" key="6">
    <source>
        <dbReference type="RuleBase" id="RU363108"/>
    </source>
</evidence>
<keyword evidence="6" id="KW-0807">Transducer</keyword>
<keyword evidence="3 6" id="KW-0812">Transmembrane</keyword>
<feature type="transmembrane region" description="Helical" evidence="6">
    <location>
        <begin position="124"/>
        <end position="143"/>
    </location>
</feature>
<evidence type="ECO:0000256" key="4">
    <source>
        <dbReference type="ARBA" id="ARBA00022989"/>
    </source>
</evidence>
<dbReference type="Proteomes" id="UP001652740">
    <property type="component" value="Unplaced"/>
</dbReference>
<evidence type="ECO:0000256" key="1">
    <source>
        <dbReference type="ARBA" id="ARBA00004651"/>
    </source>
</evidence>
<accession>A0ABM3MKZ2</accession>
<evidence type="ECO:0000256" key="5">
    <source>
        <dbReference type="ARBA" id="ARBA00023136"/>
    </source>
</evidence>
<comment type="subcellular location">
    <subcellularLocation>
        <location evidence="1 6">Cell membrane</location>
        <topology evidence="1 6">Multi-pass membrane protein</topology>
    </subcellularLocation>
</comment>
<comment type="caution">
    <text evidence="6">Lacks conserved residue(s) required for the propagation of feature annotation.</text>
</comment>
<comment type="function">
    <text evidence="6">Gustatory receptor which mediates acceptance or avoidance behavior, depending on its substrates.</text>
</comment>
<keyword evidence="7" id="KW-1185">Reference proteome</keyword>
<keyword evidence="4 6" id="KW-1133">Transmembrane helix</keyword>
<dbReference type="InterPro" id="IPR013604">
    <property type="entry name" value="7TM_chemorcpt"/>
</dbReference>
<evidence type="ECO:0000313" key="8">
    <source>
        <dbReference type="RefSeq" id="XP_052751839.1"/>
    </source>
</evidence>
<comment type="similarity">
    <text evidence="6">Belongs to the insect chemoreceptor superfamily. Gustatory receptor (GR) family.</text>
</comment>
<feature type="transmembrane region" description="Helical" evidence="6">
    <location>
        <begin position="300"/>
        <end position="319"/>
    </location>
</feature>
<dbReference type="GeneID" id="113522716"/>
<dbReference type="Pfam" id="PF08395">
    <property type="entry name" value="7tm_7"/>
    <property type="match status" value="1"/>
</dbReference>
<reference evidence="8" key="1">
    <citation type="submission" date="2025-08" db="UniProtKB">
        <authorList>
            <consortium name="RefSeq"/>
        </authorList>
    </citation>
    <scope>IDENTIFICATION</scope>
    <source>
        <tissue evidence="8">Whole larvae</tissue>
    </source>
</reference>
<evidence type="ECO:0000313" key="7">
    <source>
        <dbReference type="Proteomes" id="UP001652740"/>
    </source>
</evidence>
<evidence type="ECO:0000256" key="2">
    <source>
        <dbReference type="ARBA" id="ARBA00022475"/>
    </source>
</evidence>
<organism evidence="7 8">
    <name type="scientific">Galleria mellonella</name>
    <name type="common">Greater wax moth</name>
    <dbReference type="NCBI Taxonomy" id="7137"/>
    <lineage>
        <taxon>Eukaryota</taxon>
        <taxon>Metazoa</taxon>
        <taxon>Ecdysozoa</taxon>
        <taxon>Arthropoda</taxon>
        <taxon>Hexapoda</taxon>
        <taxon>Insecta</taxon>
        <taxon>Pterygota</taxon>
        <taxon>Neoptera</taxon>
        <taxon>Endopterygota</taxon>
        <taxon>Lepidoptera</taxon>
        <taxon>Glossata</taxon>
        <taxon>Ditrysia</taxon>
        <taxon>Pyraloidea</taxon>
        <taxon>Pyralidae</taxon>
        <taxon>Galleriinae</taxon>
        <taxon>Galleria</taxon>
    </lineage>
</organism>
<dbReference type="RefSeq" id="XP_052751839.1">
    <property type="nucleotide sequence ID" value="XM_052895879.1"/>
</dbReference>
<keyword evidence="2 6" id="KW-1003">Cell membrane</keyword>
<feature type="transmembrane region" description="Helical" evidence="6">
    <location>
        <begin position="60"/>
        <end position="80"/>
    </location>
</feature>
<keyword evidence="6" id="KW-0675">Receptor</keyword>
<keyword evidence="5 6" id="KW-0472">Membrane</keyword>
<gene>
    <name evidence="8" type="primary">LOC113522716</name>
</gene>
<sequence length="354" mass="39946">MSESIDKGKNPKIYAITQPQCLVSDATAMVLYVSRAAGIAPLRFRRHRDGWLISVSPSAFVYSIILTLIIGSLYLCIAKFQSLFGTIRFKNLYCLVATGIGGVVLDFSVDPSRSLRVRTPTKRILWIADFSVVMLTMLVAAFARNIKKEKAYCLGVDVDGNFCLTSRCRVLHICQPGETLSERFYMGAYFALILLEMQFIFGVIMVYTAVEALNEPLTNLLEIADCKQNCITIIQKPKRHCETVRHLAVSYIKLCLVVREANRCHAITVLMMFCSNLTHLVITPYYLLLTLFSARNHPGMVLLELAWCLAHIISLLMLVEPCHWTQDEIMGTLTTYLVILLQFQSIDEKKDGLI</sequence>